<organism evidence="2 3">
    <name type="scientific">Plasmodium ovale wallikeri</name>
    <dbReference type="NCBI Taxonomy" id="864142"/>
    <lineage>
        <taxon>Eukaryota</taxon>
        <taxon>Sar</taxon>
        <taxon>Alveolata</taxon>
        <taxon>Apicomplexa</taxon>
        <taxon>Aconoidasida</taxon>
        <taxon>Haemosporida</taxon>
        <taxon>Plasmodiidae</taxon>
        <taxon>Plasmodium</taxon>
        <taxon>Plasmodium (Plasmodium)</taxon>
    </lineage>
</organism>
<sequence>MLKVCNPFCKAFPLFKSSLFFGRGSHEKCKGEKERSERRQVQRKSRSKLRPKLRPKLRSKLLEADHLPRYAEL</sequence>
<reference evidence="3" key="1">
    <citation type="submission" date="2016-05" db="EMBL/GenBank/DDBJ databases">
        <authorList>
            <person name="Naeem Raeece"/>
        </authorList>
    </citation>
    <scope>NUCLEOTIDE SEQUENCE [LARGE SCALE GENOMIC DNA]</scope>
</reference>
<feature type="compositionally biased region" description="Basic and acidic residues" evidence="1">
    <location>
        <begin position="31"/>
        <end position="40"/>
    </location>
</feature>
<protein>
    <submittedName>
        <fullName evidence="2">Uncharacterized protein</fullName>
    </submittedName>
</protein>
<gene>
    <name evidence="2" type="ORF">POVWA2_016150</name>
</gene>
<evidence type="ECO:0000256" key="1">
    <source>
        <dbReference type="SAM" id="MobiDB-lite"/>
    </source>
</evidence>
<dbReference type="Proteomes" id="UP000078550">
    <property type="component" value="Unassembled WGS sequence"/>
</dbReference>
<feature type="region of interest" description="Disordered" evidence="1">
    <location>
        <begin position="31"/>
        <end position="55"/>
    </location>
</feature>
<dbReference type="EMBL" id="FLRE01000066">
    <property type="protein sequence ID" value="SBT33731.1"/>
    <property type="molecule type" value="Genomic_DNA"/>
</dbReference>
<evidence type="ECO:0000313" key="2">
    <source>
        <dbReference type="EMBL" id="SBT33731.1"/>
    </source>
</evidence>
<name>A0A1A8YQN1_PLAOA</name>
<dbReference type="AlphaFoldDB" id="A0A1A8YQN1"/>
<proteinExistence type="predicted"/>
<feature type="compositionally biased region" description="Basic residues" evidence="1">
    <location>
        <begin position="41"/>
        <end position="55"/>
    </location>
</feature>
<evidence type="ECO:0000313" key="3">
    <source>
        <dbReference type="Proteomes" id="UP000078550"/>
    </source>
</evidence>
<accession>A0A1A8YQN1</accession>